<comment type="cofactor">
    <cofactor evidence="1">
        <name>(R)-lipoate</name>
        <dbReference type="ChEBI" id="CHEBI:83088"/>
    </cofactor>
</comment>
<dbReference type="InterPro" id="IPR000089">
    <property type="entry name" value="Biotin_lipoyl"/>
</dbReference>
<dbReference type="PANTHER" id="PTHR23151">
    <property type="entry name" value="DIHYDROLIPOAMIDE ACETYL/SUCCINYL-TRANSFERASE-RELATED"/>
    <property type="match status" value="1"/>
</dbReference>
<dbReference type="PROSITE" id="PS50968">
    <property type="entry name" value="BIOTINYL_LIPOYL"/>
    <property type="match status" value="2"/>
</dbReference>
<feature type="domain" description="Lipoyl-binding" evidence="4">
    <location>
        <begin position="2"/>
        <end position="77"/>
    </location>
</feature>
<dbReference type="Gene3D" id="2.40.50.100">
    <property type="match status" value="2"/>
</dbReference>
<accession>A0A840WUI0</accession>
<feature type="domain" description="Lipoyl-binding" evidence="4">
    <location>
        <begin position="111"/>
        <end position="186"/>
    </location>
</feature>
<dbReference type="EC" id="2.3.1.61" evidence="5"/>
<feature type="region of interest" description="Disordered" evidence="3">
    <location>
        <begin position="201"/>
        <end position="241"/>
    </location>
</feature>
<dbReference type="EMBL" id="JACIJS010000002">
    <property type="protein sequence ID" value="MBB5514870.1"/>
    <property type="molecule type" value="Genomic_DNA"/>
</dbReference>
<dbReference type="CDD" id="cd06849">
    <property type="entry name" value="lipoyl_domain"/>
    <property type="match status" value="2"/>
</dbReference>
<dbReference type="InterPro" id="IPR045257">
    <property type="entry name" value="E2/Pdx1"/>
</dbReference>
<dbReference type="RefSeq" id="WP_184008903.1">
    <property type="nucleotide sequence ID" value="NZ_JACIJS010000002.1"/>
</dbReference>
<dbReference type="Pfam" id="PF00364">
    <property type="entry name" value="Biotin_lipoyl"/>
    <property type="match status" value="2"/>
</dbReference>
<evidence type="ECO:0000313" key="5">
    <source>
        <dbReference type="EMBL" id="MBB5514870.1"/>
    </source>
</evidence>
<keyword evidence="5" id="KW-0808">Transferase</keyword>
<comment type="caution">
    <text evidence="5">The sequence shown here is derived from an EMBL/GenBank/DDBJ whole genome shotgun (WGS) entry which is preliminary data.</text>
</comment>
<organism evidence="5 6">
    <name type="scientific">Rubricella aquisinus</name>
    <dbReference type="NCBI Taxonomy" id="2028108"/>
    <lineage>
        <taxon>Bacteria</taxon>
        <taxon>Pseudomonadati</taxon>
        <taxon>Pseudomonadota</taxon>
        <taxon>Alphaproteobacteria</taxon>
        <taxon>Rhodobacterales</taxon>
        <taxon>Paracoccaceae</taxon>
        <taxon>Rubricella</taxon>
    </lineage>
</organism>
<dbReference type="Gene3D" id="4.10.320.10">
    <property type="entry name" value="E3-binding domain"/>
    <property type="match status" value="1"/>
</dbReference>
<dbReference type="AlphaFoldDB" id="A0A840WUI0"/>
<keyword evidence="6" id="KW-1185">Reference proteome</keyword>
<dbReference type="InterPro" id="IPR003016">
    <property type="entry name" value="2-oxoA_DH_lipoyl-BS"/>
</dbReference>
<keyword evidence="5" id="KW-0670">Pyruvate</keyword>
<feature type="compositionally biased region" description="Low complexity" evidence="3">
    <location>
        <begin position="87"/>
        <end position="102"/>
    </location>
</feature>
<protein>
    <submittedName>
        <fullName evidence="5">Pyruvate dehydrogenase E2 component (Dihydrolipoamide acetyltransferase)/2-oxoglutarate dehydrogenase E2 component (Dihydrolipoamide succinyltransferase)</fullName>
        <ecNumber evidence="5">2.3.1.12</ecNumber>
        <ecNumber evidence="5">2.3.1.61</ecNumber>
    </submittedName>
</protein>
<evidence type="ECO:0000313" key="6">
    <source>
        <dbReference type="Proteomes" id="UP000553766"/>
    </source>
</evidence>
<feature type="compositionally biased region" description="Low complexity" evidence="3">
    <location>
        <begin position="201"/>
        <end position="219"/>
    </location>
</feature>
<name>A0A840WUI0_9RHOB</name>
<evidence type="ECO:0000259" key="4">
    <source>
        <dbReference type="PROSITE" id="PS50968"/>
    </source>
</evidence>
<dbReference type="EC" id="2.3.1.12" evidence="5"/>
<evidence type="ECO:0000256" key="3">
    <source>
        <dbReference type="SAM" id="MobiDB-lite"/>
    </source>
</evidence>
<dbReference type="Proteomes" id="UP000553766">
    <property type="component" value="Unassembled WGS sequence"/>
</dbReference>
<keyword evidence="2" id="KW-0450">Lipoyl</keyword>
<sequence>MPHDVTMPQLGMAQDAGKIVSWFKSPGDAVAKGDALFEVETDKATMEVEAQANGYLTGVKAGEGEDVPVGAVIARISESADEDEETPPSTTETQASTPEASTPDADDLPDGKSVTMPQLGMAQDSGILVNWLKAPGDEVAADDVLFEVETDKSTMEVEAGAAGYLAATLAEAGEAIPVGQAVAIISADKPGNPVARSVNDAAQAPAPAAEGATVPTTAPIEESRAPAKAAPTADPNSRVLASPKARRLALEQGLDLNRLLEAGHPQPFHVRDLDTLRNMPAEETTKAAPTGAASRVMTAQIVTSGFDAFAAWAAKTHDLKDADQLLAGLAGASLGRSAVVAIERFGETRQFSAGTKALSLITETDQPATITVRDLRGTALRTVAIGGEETPVLTLMDSGDGGQTLTLECAADQMDARTAITFLTEFAGRMEHPLRHLL</sequence>
<dbReference type="InterPro" id="IPR011053">
    <property type="entry name" value="Single_hybrid_motif"/>
</dbReference>
<dbReference type="PANTHER" id="PTHR23151:SF90">
    <property type="entry name" value="DIHYDROLIPOYLLYSINE-RESIDUE ACETYLTRANSFERASE COMPONENT OF PYRUVATE DEHYDROGENASE COMPLEX, MITOCHONDRIAL-RELATED"/>
    <property type="match status" value="1"/>
</dbReference>
<keyword evidence="5" id="KW-0012">Acyltransferase</keyword>
<dbReference type="PROSITE" id="PS00189">
    <property type="entry name" value="LIPOYL"/>
    <property type="match status" value="2"/>
</dbReference>
<reference evidence="5 6" key="1">
    <citation type="submission" date="2020-08" db="EMBL/GenBank/DDBJ databases">
        <title>Genomic Encyclopedia of Type Strains, Phase IV (KMG-IV): sequencing the most valuable type-strain genomes for metagenomic binning, comparative biology and taxonomic classification.</title>
        <authorList>
            <person name="Goeker M."/>
        </authorList>
    </citation>
    <scope>NUCLEOTIDE SEQUENCE [LARGE SCALE GENOMIC DNA]</scope>
    <source>
        <strain evidence="5 6">DSM 103377</strain>
    </source>
</reference>
<feature type="region of interest" description="Disordered" evidence="3">
    <location>
        <begin position="77"/>
        <end position="118"/>
    </location>
</feature>
<dbReference type="GO" id="GO:0004742">
    <property type="term" value="F:dihydrolipoyllysine-residue acetyltransferase activity"/>
    <property type="evidence" value="ECO:0007669"/>
    <property type="project" value="UniProtKB-EC"/>
</dbReference>
<dbReference type="GO" id="GO:0004149">
    <property type="term" value="F:dihydrolipoyllysine-residue succinyltransferase activity"/>
    <property type="evidence" value="ECO:0007669"/>
    <property type="project" value="UniProtKB-EC"/>
</dbReference>
<dbReference type="GO" id="GO:0006086">
    <property type="term" value="P:pyruvate decarboxylation to acetyl-CoA"/>
    <property type="evidence" value="ECO:0007669"/>
    <property type="project" value="InterPro"/>
</dbReference>
<proteinExistence type="predicted"/>
<evidence type="ECO:0000256" key="2">
    <source>
        <dbReference type="ARBA" id="ARBA00022823"/>
    </source>
</evidence>
<dbReference type="SUPFAM" id="SSF51230">
    <property type="entry name" value="Single hybrid motif"/>
    <property type="match status" value="2"/>
</dbReference>
<dbReference type="GO" id="GO:0045254">
    <property type="term" value="C:pyruvate dehydrogenase complex"/>
    <property type="evidence" value="ECO:0007669"/>
    <property type="project" value="InterPro"/>
</dbReference>
<gene>
    <name evidence="5" type="ORF">FHS89_000876</name>
</gene>
<evidence type="ECO:0000256" key="1">
    <source>
        <dbReference type="ARBA" id="ARBA00001938"/>
    </source>
</evidence>
<dbReference type="InterPro" id="IPR036625">
    <property type="entry name" value="E3-bd_dom_sf"/>
</dbReference>